<keyword evidence="6" id="KW-0809">Transit peptide</keyword>
<keyword evidence="8" id="KW-0443">Lipid metabolism</keyword>
<dbReference type="PANTHER" id="PTHR20863">
    <property type="entry name" value="ACYL CARRIER PROTEIN"/>
    <property type="match status" value="1"/>
</dbReference>
<dbReference type="Proteomes" id="UP000231914">
    <property type="component" value="Unassembled WGS sequence"/>
</dbReference>
<evidence type="ECO:0000256" key="4">
    <source>
        <dbReference type="ARBA" id="ARBA00022553"/>
    </source>
</evidence>
<keyword evidence="2" id="KW-0596">Phosphopantetheine</keyword>
<dbReference type="SUPFAM" id="SSF47336">
    <property type="entry name" value="ACP-like"/>
    <property type="match status" value="1"/>
</dbReference>
<keyword evidence="7" id="KW-0249">Electron transport</keyword>
<dbReference type="Pfam" id="PF00550">
    <property type="entry name" value="PP-binding"/>
    <property type="match status" value="1"/>
</dbReference>
<keyword evidence="9" id="KW-0275">Fatty acid biosynthesis</keyword>
<organism evidence="12 13">
    <name type="scientific">Lactobacillus crispatus</name>
    <dbReference type="NCBI Taxonomy" id="47770"/>
    <lineage>
        <taxon>Bacteria</taxon>
        <taxon>Bacillati</taxon>
        <taxon>Bacillota</taxon>
        <taxon>Bacilli</taxon>
        <taxon>Lactobacillales</taxon>
        <taxon>Lactobacillaceae</taxon>
        <taxon>Lactobacillus</taxon>
    </lineage>
</organism>
<dbReference type="EMBL" id="MKXG01000207">
    <property type="protein sequence ID" value="PJZ16027.1"/>
    <property type="molecule type" value="Genomic_DNA"/>
</dbReference>
<evidence type="ECO:0000256" key="1">
    <source>
        <dbReference type="ARBA" id="ARBA00022448"/>
    </source>
</evidence>
<dbReference type="InterPro" id="IPR009081">
    <property type="entry name" value="PP-bd_ACP"/>
</dbReference>
<gene>
    <name evidence="12" type="ORF">BHU41_01470</name>
    <name evidence="11" type="ORF">GTK63_09260</name>
</gene>
<dbReference type="Gene3D" id="1.10.1200.10">
    <property type="entry name" value="ACP-like"/>
    <property type="match status" value="1"/>
</dbReference>
<keyword evidence="1" id="KW-0813">Transport</keyword>
<dbReference type="PANTHER" id="PTHR20863:SF28">
    <property type="entry name" value="ACYL CARRIER PROTEIN, MITOCHONDRIAL"/>
    <property type="match status" value="1"/>
</dbReference>
<evidence type="ECO:0000256" key="5">
    <source>
        <dbReference type="ARBA" id="ARBA00022832"/>
    </source>
</evidence>
<dbReference type="InterPro" id="IPR036736">
    <property type="entry name" value="ACP-like_sf"/>
</dbReference>
<keyword evidence="3" id="KW-0444">Lipid biosynthesis</keyword>
<reference evidence="11 14" key="2">
    <citation type="submission" date="2020-01" db="EMBL/GenBank/DDBJ databases">
        <title>Vaginal microbiome of pregnant Indian women: Insights into the genome of dominants Lactobacillus species.</title>
        <authorList>
            <person name="Das B."/>
            <person name="Mehta O."/>
            <person name="Ghosh T.S."/>
            <person name="Kothidar A."/>
            <person name="Gowtham M.R."/>
            <person name="Mitra R."/>
            <person name="Kshetrapal P."/>
            <person name="Wadhwa N."/>
            <person name="Thiruvengadam R."/>
            <person name="Nair G.B."/>
            <person name="Bhatnagar S."/>
            <person name="Pore S."/>
        </authorList>
    </citation>
    <scope>NUCLEOTIDE SEQUENCE [LARGE SCALE GENOMIC DNA]</scope>
    <source>
        <strain evidence="11 14">Indica2</strain>
    </source>
</reference>
<evidence type="ECO:0000256" key="9">
    <source>
        <dbReference type="ARBA" id="ARBA00023160"/>
    </source>
</evidence>
<protein>
    <recommendedName>
        <fullName evidence="10">Carrier domain-containing protein</fullName>
    </recommendedName>
</protein>
<evidence type="ECO:0000256" key="8">
    <source>
        <dbReference type="ARBA" id="ARBA00023098"/>
    </source>
</evidence>
<keyword evidence="5" id="KW-0276">Fatty acid metabolism</keyword>
<evidence type="ECO:0000256" key="2">
    <source>
        <dbReference type="ARBA" id="ARBA00022450"/>
    </source>
</evidence>
<evidence type="ECO:0000313" key="13">
    <source>
        <dbReference type="Proteomes" id="UP000231914"/>
    </source>
</evidence>
<evidence type="ECO:0000256" key="6">
    <source>
        <dbReference type="ARBA" id="ARBA00022946"/>
    </source>
</evidence>
<dbReference type="GO" id="GO:0000035">
    <property type="term" value="F:acyl binding"/>
    <property type="evidence" value="ECO:0007669"/>
    <property type="project" value="TreeGrafter"/>
</dbReference>
<dbReference type="Proteomes" id="UP000460132">
    <property type="component" value="Unassembled WGS sequence"/>
</dbReference>
<feature type="domain" description="Carrier" evidence="10">
    <location>
        <begin position="5"/>
        <end position="85"/>
    </location>
</feature>
<evidence type="ECO:0000313" key="12">
    <source>
        <dbReference type="EMBL" id="PJZ16027.1"/>
    </source>
</evidence>
<accession>A0A2M9WLN4</accession>
<reference evidence="12 13" key="1">
    <citation type="submission" date="2016-10" db="EMBL/GenBank/DDBJ databases">
        <title>WGS of isloates from the oral cavity of healthy individuals.</title>
        <authorList>
            <person name="Sharma S."/>
            <person name="Pal V.K."/>
            <person name="Patil P.B."/>
            <person name="Korpole S."/>
            <person name="Grover V."/>
        </authorList>
    </citation>
    <scope>NUCLEOTIDE SEQUENCE [LARGE SCALE GENOMIC DNA]</scope>
    <source>
        <strain evidence="12 13">DISK12</strain>
    </source>
</reference>
<sequence length="90" mass="10667">MYKKDETTEKVLSVIKNYFDENGIDAKNLNEKSNLMKDYDLDSLDYLELFDNLEEEFDIQVSDNMKDYNTLLSVDQLVQYVILNKKNVQN</sequence>
<dbReference type="PROSITE" id="PS50075">
    <property type="entry name" value="CARRIER"/>
    <property type="match status" value="1"/>
</dbReference>
<evidence type="ECO:0000256" key="3">
    <source>
        <dbReference type="ARBA" id="ARBA00022516"/>
    </source>
</evidence>
<dbReference type="EMBL" id="WWFF01000014">
    <property type="protein sequence ID" value="MYN54475.1"/>
    <property type="molecule type" value="Genomic_DNA"/>
</dbReference>
<dbReference type="AlphaFoldDB" id="A0A2M9WLN4"/>
<evidence type="ECO:0000313" key="14">
    <source>
        <dbReference type="Proteomes" id="UP000460132"/>
    </source>
</evidence>
<dbReference type="RefSeq" id="WP_100733104.1">
    <property type="nucleotide sequence ID" value="NZ_JAGSXU010000013.1"/>
</dbReference>
<evidence type="ECO:0000256" key="7">
    <source>
        <dbReference type="ARBA" id="ARBA00022982"/>
    </source>
</evidence>
<dbReference type="GO" id="GO:0000036">
    <property type="term" value="F:acyl carrier activity"/>
    <property type="evidence" value="ECO:0007669"/>
    <property type="project" value="TreeGrafter"/>
</dbReference>
<keyword evidence="4" id="KW-0597">Phosphoprotein</keyword>
<proteinExistence type="predicted"/>
<name>A0A2M9WLN4_9LACO</name>
<comment type="caution">
    <text evidence="12">The sequence shown here is derived from an EMBL/GenBank/DDBJ whole genome shotgun (WGS) entry which is preliminary data.</text>
</comment>
<dbReference type="InterPro" id="IPR003231">
    <property type="entry name" value="ACP"/>
</dbReference>
<evidence type="ECO:0000259" key="10">
    <source>
        <dbReference type="PROSITE" id="PS50075"/>
    </source>
</evidence>
<evidence type="ECO:0000313" key="11">
    <source>
        <dbReference type="EMBL" id="MYN54475.1"/>
    </source>
</evidence>